<evidence type="ECO:0000256" key="1">
    <source>
        <dbReference type="ARBA" id="ARBA00022679"/>
    </source>
</evidence>
<evidence type="ECO:0000313" key="3">
    <source>
        <dbReference type="Proteomes" id="UP000467006"/>
    </source>
</evidence>
<dbReference type="PANTHER" id="PTHR48207">
    <property type="entry name" value="SUCCINATE--HYDROXYMETHYLGLUTARATE COA-TRANSFERASE"/>
    <property type="match status" value="1"/>
</dbReference>
<evidence type="ECO:0000313" key="2">
    <source>
        <dbReference type="EMBL" id="BBX16132.1"/>
    </source>
</evidence>
<dbReference type="PANTHER" id="PTHR48207:SF3">
    <property type="entry name" value="SUCCINATE--HYDROXYMETHYLGLUTARATE COA-TRANSFERASE"/>
    <property type="match status" value="1"/>
</dbReference>
<keyword evidence="1 2" id="KW-0808">Transferase</keyword>
<name>A0A7I7JYG8_9MYCO</name>
<proteinExistence type="predicted"/>
<dbReference type="Gene3D" id="3.30.1540.10">
    <property type="entry name" value="formyl-coa transferase, domain 3"/>
    <property type="match status" value="2"/>
</dbReference>
<dbReference type="Pfam" id="PF02515">
    <property type="entry name" value="CoA_transf_3"/>
    <property type="match status" value="2"/>
</dbReference>
<organism evidence="2 3">
    <name type="scientific">Mycolicibacterium duvalii</name>
    <dbReference type="NCBI Taxonomy" id="39688"/>
    <lineage>
        <taxon>Bacteria</taxon>
        <taxon>Bacillati</taxon>
        <taxon>Actinomycetota</taxon>
        <taxon>Actinomycetes</taxon>
        <taxon>Mycobacteriales</taxon>
        <taxon>Mycobacteriaceae</taxon>
        <taxon>Mycolicibacterium</taxon>
    </lineage>
</organism>
<dbReference type="AlphaFoldDB" id="A0A7I7JYG8"/>
<dbReference type="InterPro" id="IPR050483">
    <property type="entry name" value="CoA-transferase_III_domain"/>
</dbReference>
<dbReference type="SUPFAM" id="SSF89796">
    <property type="entry name" value="CoA-transferase family III (CaiB/BaiF)"/>
    <property type="match status" value="2"/>
</dbReference>
<dbReference type="RefSeq" id="WP_098003441.1">
    <property type="nucleotide sequence ID" value="NZ_AP022563.1"/>
</dbReference>
<sequence>MRVVEIGSEITAPYCTKLLVDLGADVYKVELAPGDPMRGWGTPLPNGVGHGGLFDYLNAGKHGATVELTSDTGLAAMHQLVAGADLLVENLAPDSQQRWDLGLDSESLARLNPRLTVVRISNFGQDGPARDREATPLTLQAASGWVNEREPGRPPVQAGARIPEYIAGSYAAMAALTALRIAAGGVDRPVEVDVSVFEALLSTLPYPMLLAERLMKMGLPGNAKGAPMLGIVRAADGWVGINCLTGQHWLDVCAMVGLPEFGEHQIAIMIGGPEREEFFDKSNPWLESMTVADLVELSQALRIPAAPVTDGQSILSCPQYAERGFFIDLRADPALGGYVRPGAPFRLSKTPVGAPRPAPSLGAAAAGWDDGAGVSRRDAAFSTPSDVVLPFAGLKVFDLSTFWAGAYLTCYLGAFGADVVKVESIQRPDGHRYSGSLLREGDDWYERGPLWQGTNLNKRDITLDLSSETGRELARRMAAEADVVVENFSPRVVEQFGLDYDSLVEINPDVIMVRMPGFGLEGPWRDYVGWALNIEQLSGMSSSTGYPDGPPCNLQGPADPIAGVHATVALLAALEHRARTGEGQLLEVAQIEVGAAVTAEPVIEYSLTGQVQAREGNRRRDYAQGVYPTAVDDEWVAVSVRDDSDWAALAEALGHPEILSDSRFGSSQARLDNHNAFDEVVAGWTRTRPPADIADELRLRGVPAERLLTADRMYDVEQLDARSFYQELEHPITGRHRFPGWPFRITPGPDRHHRTVSPTLGQHNIEVLSELGFSDREIAALREQKIIGERLLNS</sequence>
<dbReference type="Gene3D" id="3.40.50.10540">
    <property type="entry name" value="Crotonobetainyl-coa:carnitine coa-transferase, domain 1"/>
    <property type="match status" value="2"/>
</dbReference>
<reference evidence="2 3" key="1">
    <citation type="journal article" date="2019" name="Emerg. Microbes Infect.">
        <title>Comprehensive subspecies identification of 175 nontuberculous mycobacteria species based on 7547 genomic profiles.</title>
        <authorList>
            <person name="Matsumoto Y."/>
            <person name="Kinjo T."/>
            <person name="Motooka D."/>
            <person name="Nabeya D."/>
            <person name="Jung N."/>
            <person name="Uechi K."/>
            <person name="Horii T."/>
            <person name="Iida T."/>
            <person name="Fujita J."/>
            <person name="Nakamura S."/>
        </authorList>
    </citation>
    <scope>NUCLEOTIDE SEQUENCE [LARGE SCALE GENOMIC DNA]</scope>
    <source>
        <strain evidence="2 3">JCM 6396</strain>
    </source>
</reference>
<dbReference type="InterPro" id="IPR003673">
    <property type="entry name" value="CoA-Trfase_fam_III"/>
</dbReference>
<dbReference type="KEGG" id="mdu:MDUV_09920"/>
<accession>A0A7I7JYG8</accession>
<protein>
    <submittedName>
        <fullName evidence="2">CoA transferase</fullName>
    </submittedName>
</protein>
<dbReference type="EMBL" id="AP022563">
    <property type="protein sequence ID" value="BBX16132.1"/>
    <property type="molecule type" value="Genomic_DNA"/>
</dbReference>
<dbReference type="Proteomes" id="UP000467006">
    <property type="component" value="Chromosome"/>
</dbReference>
<dbReference type="OrthoDB" id="9797653at2"/>
<gene>
    <name evidence="2" type="ORF">MDUV_09920</name>
</gene>
<dbReference type="InterPro" id="IPR023606">
    <property type="entry name" value="CoA-Trfase_III_dom_1_sf"/>
</dbReference>
<dbReference type="GO" id="GO:0008410">
    <property type="term" value="F:CoA-transferase activity"/>
    <property type="evidence" value="ECO:0007669"/>
    <property type="project" value="TreeGrafter"/>
</dbReference>
<keyword evidence="3" id="KW-1185">Reference proteome</keyword>
<dbReference type="InterPro" id="IPR044855">
    <property type="entry name" value="CoA-Trfase_III_dom3_sf"/>
</dbReference>